<dbReference type="Gene3D" id="1.10.10.10">
    <property type="entry name" value="Winged helix-like DNA-binding domain superfamily/Winged helix DNA-binding domain"/>
    <property type="match status" value="1"/>
</dbReference>
<feature type="domain" description="HTH arsR-type" evidence="4">
    <location>
        <begin position="1"/>
        <end position="96"/>
    </location>
</feature>
<evidence type="ECO:0000313" key="5">
    <source>
        <dbReference type="EMBL" id="NYF80775.1"/>
    </source>
</evidence>
<keyword evidence="1" id="KW-0805">Transcription regulation</keyword>
<comment type="caution">
    <text evidence="5">The sequence shown here is derived from an EMBL/GenBank/DDBJ whole genome shotgun (WGS) entry which is preliminary data.</text>
</comment>
<proteinExistence type="predicted"/>
<evidence type="ECO:0000313" key="6">
    <source>
        <dbReference type="Proteomes" id="UP000589520"/>
    </source>
</evidence>
<dbReference type="PANTHER" id="PTHR43132:SF2">
    <property type="entry name" value="ARSENICAL RESISTANCE OPERON REPRESSOR ARSR-RELATED"/>
    <property type="match status" value="1"/>
</dbReference>
<dbReference type="InterPro" id="IPR001845">
    <property type="entry name" value="HTH_ArsR_DNA-bd_dom"/>
</dbReference>
<evidence type="ECO:0000256" key="3">
    <source>
        <dbReference type="ARBA" id="ARBA00023163"/>
    </source>
</evidence>
<dbReference type="AlphaFoldDB" id="A0A7Y9PJ92"/>
<dbReference type="SMART" id="SM00418">
    <property type="entry name" value="HTH_ARSR"/>
    <property type="match status" value="1"/>
</dbReference>
<evidence type="ECO:0000259" key="4">
    <source>
        <dbReference type="PROSITE" id="PS50987"/>
    </source>
</evidence>
<dbReference type="GO" id="GO:0003677">
    <property type="term" value="F:DNA binding"/>
    <property type="evidence" value="ECO:0007669"/>
    <property type="project" value="UniProtKB-KW"/>
</dbReference>
<name>A0A7Y9PJ92_9BACT</name>
<dbReference type="CDD" id="cd00090">
    <property type="entry name" value="HTH_ARSR"/>
    <property type="match status" value="1"/>
</dbReference>
<organism evidence="5 6">
    <name type="scientific">Granulicella arctica</name>
    <dbReference type="NCBI Taxonomy" id="940613"/>
    <lineage>
        <taxon>Bacteria</taxon>
        <taxon>Pseudomonadati</taxon>
        <taxon>Acidobacteriota</taxon>
        <taxon>Terriglobia</taxon>
        <taxon>Terriglobales</taxon>
        <taxon>Acidobacteriaceae</taxon>
        <taxon>Granulicella</taxon>
    </lineage>
</organism>
<sequence length="96" mass="10784">MQKMTDEEVAQIGKALGDPNRLAIYTQIAQRDELFCGEMHAKHVISAPTLSHHLKVLTDIGLITSRKDGLNVYYRVVPDRFAAYLKYLAKIGPKSL</sequence>
<evidence type="ECO:0000256" key="2">
    <source>
        <dbReference type="ARBA" id="ARBA00023125"/>
    </source>
</evidence>
<gene>
    <name evidence="5" type="ORF">HDF17_003095</name>
</gene>
<evidence type="ECO:0000256" key="1">
    <source>
        <dbReference type="ARBA" id="ARBA00023015"/>
    </source>
</evidence>
<dbReference type="NCBIfam" id="NF033788">
    <property type="entry name" value="HTH_metalloreg"/>
    <property type="match status" value="1"/>
</dbReference>
<dbReference type="Pfam" id="PF12840">
    <property type="entry name" value="HTH_20"/>
    <property type="match status" value="1"/>
</dbReference>
<keyword evidence="3" id="KW-0804">Transcription</keyword>
<dbReference type="InterPro" id="IPR036390">
    <property type="entry name" value="WH_DNA-bd_sf"/>
</dbReference>
<dbReference type="EMBL" id="JACCCW010000002">
    <property type="protein sequence ID" value="NYF80775.1"/>
    <property type="molecule type" value="Genomic_DNA"/>
</dbReference>
<accession>A0A7Y9PJ92</accession>
<keyword evidence="2" id="KW-0238">DNA-binding</keyword>
<reference evidence="5 6" key="1">
    <citation type="submission" date="2020-07" db="EMBL/GenBank/DDBJ databases">
        <title>Genomic Encyclopedia of Type Strains, Phase IV (KMG-V): Genome sequencing to study the core and pangenomes of soil and plant-associated prokaryotes.</title>
        <authorList>
            <person name="Whitman W."/>
        </authorList>
    </citation>
    <scope>NUCLEOTIDE SEQUENCE [LARGE SCALE GENOMIC DNA]</scope>
    <source>
        <strain evidence="5 6">X4EP2</strain>
    </source>
</reference>
<dbReference type="RefSeq" id="WP_179492418.1">
    <property type="nucleotide sequence ID" value="NZ_JACCCW010000002.1"/>
</dbReference>
<dbReference type="InterPro" id="IPR011991">
    <property type="entry name" value="ArsR-like_HTH"/>
</dbReference>
<dbReference type="Proteomes" id="UP000589520">
    <property type="component" value="Unassembled WGS sequence"/>
</dbReference>
<dbReference type="PANTHER" id="PTHR43132">
    <property type="entry name" value="ARSENICAL RESISTANCE OPERON REPRESSOR ARSR-RELATED"/>
    <property type="match status" value="1"/>
</dbReference>
<protein>
    <submittedName>
        <fullName evidence="5">ArsR family transcriptional regulator</fullName>
    </submittedName>
</protein>
<keyword evidence="6" id="KW-1185">Reference proteome</keyword>
<dbReference type="InterPro" id="IPR036388">
    <property type="entry name" value="WH-like_DNA-bd_sf"/>
</dbReference>
<dbReference type="PRINTS" id="PR00778">
    <property type="entry name" value="HTHARSR"/>
</dbReference>
<dbReference type="PROSITE" id="PS50987">
    <property type="entry name" value="HTH_ARSR_2"/>
    <property type="match status" value="1"/>
</dbReference>
<dbReference type="InterPro" id="IPR051011">
    <property type="entry name" value="Metal_resp_trans_reg"/>
</dbReference>
<dbReference type="SUPFAM" id="SSF46785">
    <property type="entry name" value="Winged helix' DNA-binding domain"/>
    <property type="match status" value="1"/>
</dbReference>
<dbReference type="GO" id="GO:0003700">
    <property type="term" value="F:DNA-binding transcription factor activity"/>
    <property type="evidence" value="ECO:0007669"/>
    <property type="project" value="InterPro"/>
</dbReference>